<dbReference type="Pfam" id="PF15891">
    <property type="entry name" value="Nuc_deoxyri_tr2"/>
    <property type="match status" value="1"/>
</dbReference>
<dbReference type="STRING" id="195883.A0A482X274"/>
<dbReference type="FunFam" id="3.40.50.450:FF:000017">
    <property type="entry name" value="Raw, isoform D"/>
    <property type="match status" value="1"/>
</dbReference>
<accession>A0A482X274</accession>
<dbReference type="InterPro" id="IPR039470">
    <property type="entry name" value="Nuc_deoxyri_tr2"/>
</dbReference>
<reference evidence="2 3" key="1">
    <citation type="journal article" date="2017" name="Gigascience">
        <title>Genome sequence of the small brown planthopper, Laodelphax striatellus.</title>
        <authorList>
            <person name="Zhu J."/>
            <person name="Jiang F."/>
            <person name="Wang X."/>
            <person name="Yang P."/>
            <person name="Bao Y."/>
            <person name="Zhao W."/>
            <person name="Wang W."/>
            <person name="Lu H."/>
            <person name="Wang Q."/>
            <person name="Cui N."/>
            <person name="Li J."/>
            <person name="Chen X."/>
            <person name="Luo L."/>
            <person name="Yu J."/>
            <person name="Kang L."/>
            <person name="Cui F."/>
        </authorList>
    </citation>
    <scope>NUCLEOTIDE SEQUENCE [LARGE SCALE GENOMIC DNA]</scope>
    <source>
        <strain evidence="2">Lst14</strain>
    </source>
</reference>
<dbReference type="EMBL" id="QKKF02019433">
    <property type="protein sequence ID" value="RZF39954.1"/>
    <property type="molecule type" value="Genomic_DNA"/>
</dbReference>
<dbReference type="PANTHER" id="PTHR36300:SF1">
    <property type="entry name" value="RAW, ISOFORM A"/>
    <property type="match status" value="1"/>
</dbReference>
<gene>
    <name evidence="2" type="ORF">LSTR_LSTR002357</name>
</gene>
<evidence type="ECO:0000259" key="1">
    <source>
        <dbReference type="PROSITE" id="PS50222"/>
    </source>
</evidence>
<dbReference type="Gene3D" id="1.10.238.10">
    <property type="entry name" value="EF-hand"/>
    <property type="match status" value="1"/>
</dbReference>
<sequence>LCMSWRPGPIYSLYRPLGERITREVFGAWCRRVGPAPGAIDSRLPADQVQALFNDMQLFPSNTQVGEMLQCAKECAVDRGNGSYLTFSEFCVFATELKRCYEKGISCPGSLTRLLDQNGVERKRKPRRMPKVIAKDEVFLGGSCNPTTWRQDVAIPLLETLGITYYNPQVDEWSADLLEMEFRAKEQASVLFYVIDAQTRNIAGIIEAAHIAGARRKLVLVLDRYQPGQKLCGGETISQLEYEELNAGVKVLQDLVEKQGIPVFNNIPVAINCTAKVLRDDLNGQDTNLSSIQCNNADNHQVGERLVRLREAFNALEKNRCGQISLTDVCIACRVLTNRKLSVVELKSLVASQADCNDIERRVNFEEFCTIISKLKTAPNGTNEKWTLCSRPFGSPGVNIYDVFLGGCSSSSGWTDNVAIPILNKHKLSFYRPKSKSKSLDVSDLTAMDNCYLLLFHIPNCIRGLTIMATAAHYIGLGCNVVLCIEQIPERRKSIVENELLSSQAVNDYNRGRVYLRDLAIRDDIPVFDNIEEAIQCVIGKLTAC</sequence>
<comment type="caution">
    <text evidence="2">The sequence shown here is derived from an EMBL/GenBank/DDBJ whole genome shotgun (WGS) entry which is preliminary data.</text>
</comment>
<dbReference type="Gene3D" id="3.40.50.450">
    <property type="match status" value="1"/>
</dbReference>
<protein>
    <recommendedName>
        <fullName evidence="1">EF-hand domain-containing protein</fullName>
    </recommendedName>
</protein>
<dbReference type="SUPFAM" id="SSF47473">
    <property type="entry name" value="EF-hand"/>
    <property type="match status" value="1"/>
</dbReference>
<evidence type="ECO:0000313" key="3">
    <source>
        <dbReference type="Proteomes" id="UP000291343"/>
    </source>
</evidence>
<dbReference type="FunCoup" id="A0A482X274">
    <property type="interactions" value="222"/>
</dbReference>
<feature type="non-terminal residue" evidence="2">
    <location>
        <position position="1"/>
    </location>
</feature>
<organism evidence="2 3">
    <name type="scientific">Laodelphax striatellus</name>
    <name type="common">Small brown planthopper</name>
    <name type="synonym">Delphax striatella</name>
    <dbReference type="NCBI Taxonomy" id="195883"/>
    <lineage>
        <taxon>Eukaryota</taxon>
        <taxon>Metazoa</taxon>
        <taxon>Ecdysozoa</taxon>
        <taxon>Arthropoda</taxon>
        <taxon>Hexapoda</taxon>
        <taxon>Insecta</taxon>
        <taxon>Pterygota</taxon>
        <taxon>Neoptera</taxon>
        <taxon>Paraneoptera</taxon>
        <taxon>Hemiptera</taxon>
        <taxon>Auchenorrhyncha</taxon>
        <taxon>Fulgoroidea</taxon>
        <taxon>Delphacidae</taxon>
        <taxon>Criomorphinae</taxon>
        <taxon>Laodelphax</taxon>
    </lineage>
</organism>
<dbReference type="PROSITE" id="PS50222">
    <property type="entry name" value="EF_HAND_2"/>
    <property type="match status" value="1"/>
</dbReference>
<dbReference type="InterPro" id="IPR002048">
    <property type="entry name" value="EF_hand_dom"/>
</dbReference>
<dbReference type="OrthoDB" id="6493944at2759"/>
<keyword evidence="3" id="KW-1185">Reference proteome</keyword>
<name>A0A482X274_LAOST</name>
<dbReference type="GO" id="GO:0005509">
    <property type="term" value="F:calcium ion binding"/>
    <property type="evidence" value="ECO:0007669"/>
    <property type="project" value="InterPro"/>
</dbReference>
<dbReference type="InterPro" id="IPR011992">
    <property type="entry name" value="EF-hand-dom_pair"/>
</dbReference>
<dbReference type="Proteomes" id="UP000291343">
    <property type="component" value="Unassembled WGS sequence"/>
</dbReference>
<dbReference type="AlphaFoldDB" id="A0A482X274"/>
<feature type="domain" description="EF-hand" evidence="1">
    <location>
        <begin position="304"/>
        <end position="339"/>
    </location>
</feature>
<evidence type="ECO:0000313" key="2">
    <source>
        <dbReference type="EMBL" id="RZF39954.1"/>
    </source>
</evidence>
<proteinExistence type="predicted"/>
<dbReference type="GO" id="GO:0005886">
    <property type="term" value="C:plasma membrane"/>
    <property type="evidence" value="ECO:0007669"/>
    <property type="project" value="TreeGrafter"/>
</dbReference>
<dbReference type="PANTHER" id="PTHR36300">
    <property type="entry name" value="RAW, ISOFORM A"/>
    <property type="match status" value="1"/>
</dbReference>
<dbReference type="InParanoid" id="A0A482X274"/>